<accession>A0A0F9Q4A3</accession>
<protein>
    <submittedName>
        <fullName evidence="1">Uncharacterized protein</fullName>
    </submittedName>
</protein>
<proteinExistence type="predicted"/>
<evidence type="ECO:0000313" key="1">
    <source>
        <dbReference type="EMBL" id="KKN38765.1"/>
    </source>
</evidence>
<sequence length="175" mass="19239">MQWTQRNKASGRTWLRSIVFALVTFLAASSVGAEPYRPKIAPECKVYPLADGREVCGYIVKQADGTETMDEWQAVLRVDAELVVRRKSAELQAEREVELQGQIGDLRGALEACGTGTAALKDRNAVLTTQLIDRDRLYQNERVKPRFSLGGGWAWGTAAVLAATLVGFVGKELID</sequence>
<dbReference type="EMBL" id="LAZR01001805">
    <property type="protein sequence ID" value="KKN38765.1"/>
    <property type="molecule type" value="Genomic_DNA"/>
</dbReference>
<dbReference type="AlphaFoldDB" id="A0A0F9Q4A3"/>
<reference evidence="1" key="1">
    <citation type="journal article" date="2015" name="Nature">
        <title>Complex archaea that bridge the gap between prokaryotes and eukaryotes.</title>
        <authorList>
            <person name="Spang A."/>
            <person name="Saw J.H."/>
            <person name="Jorgensen S.L."/>
            <person name="Zaremba-Niedzwiedzka K."/>
            <person name="Martijn J."/>
            <person name="Lind A.E."/>
            <person name="van Eijk R."/>
            <person name="Schleper C."/>
            <person name="Guy L."/>
            <person name="Ettema T.J."/>
        </authorList>
    </citation>
    <scope>NUCLEOTIDE SEQUENCE</scope>
</reference>
<organism evidence="1">
    <name type="scientific">marine sediment metagenome</name>
    <dbReference type="NCBI Taxonomy" id="412755"/>
    <lineage>
        <taxon>unclassified sequences</taxon>
        <taxon>metagenomes</taxon>
        <taxon>ecological metagenomes</taxon>
    </lineage>
</organism>
<comment type="caution">
    <text evidence="1">The sequence shown here is derived from an EMBL/GenBank/DDBJ whole genome shotgun (WGS) entry which is preliminary data.</text>
</comment>
<name>A0A0F9Q4A3_9ZZZZ</name>
<gene>
    <name evidence="1" type="ORF">LCGC14_0750280</name>
</gene>